<keyword evidence="2" id="KW-0812">Transmembrane</keyword>
<keyword evidence="2" id="KW-1133">Transmembrane helix</keyword>
<proteinExistence type="evidence at transcript level"/>
<feature type="transmembrane region" description="Helical" evidence="2">
    <location>
        <begin position="221"/>
        <end position="242"/>
    </location>
</feature>
<dbReference type="EMBL" id="GFAC01003998">
    <property type="protein sequence ID" value="JAT95190.1"/>
    <property type="molecule type" value="mRNA"/>
</dbReference>
<name>A0A1E1X7F5_9ACAR</name>
<reference evidence="3" key="1">
    <citation type="journal article" date="2017" name="Front. Cell. Infect. Microbiol.">
        <title>The Distinct Transcriptional Response of the Midgut of Amblyomma sculptum and Amblyomma aureolatum Ticks to Rickettsia rickettsii Correlates to Their Differences in Susceptibility to Infection.</title>
        <authorList>
            <person name="Martins L.A."/>
            <person name="Galletti M.F.B.M."/>
            <person name="Ribeiro J.M."/>
            <person name="Fujita A."/>
            <person name="Costa F.B."/>
            <person name="Labruna M.B."/>
            <person name="Daffre S."/>
            <person name="Fogaca A.C."/>
        </authorList>
    </citation>
    <scope>NUCLEOTIDE SEQUENCE</scope>
</reference>
<keyword evidence="2" id="KW-0472">Membrane</keyword>
<organism evidence="3">
    <name type="scientific">Amblyomma aureolatum</name>
    <dbReference type="NCBI Taxonomy" id="187763"/>
    <lineage>
        <taxon>Eukaryota</taxon>
        <taxon>Metazoa</taxon>
        <taxon>Ecdysozoa</taxon>
        <taxon>Arthropoda</taxon>
        <taxon>Chelicerata</taxon>
        <taxon>Arachnida</taxon>
        <taxon>Acari</taxon>
        <taxon>Parasitiformes</taxon>
        <taxon>Ixodida</taxon>
        <taxon>Ixodoidea</taxon>
        <taxon>Ixodidae</taxon>
        <taxon>Amblyomminae</taxon>
        <taxon>Amblyomma</taxon>
    </lineage>
</organism>
<dbReference type="AlphaFoldDB" id="A0A1E1X7F5"/>
<evidence type="ECO:0000256" key="2">
    <source>
        <dbReference type="SAM" id="Phobius"/>
    </source>
</evidence>
<feature type="non-terminal residue" evidence="3">
    <location>
        <position position="1"/>
    </location>
</feature>
<evidence type="ECO:0000256" key="1">
    <source>
        <dbReference type="SAM" id="MobiDB-lite"/>
    </source>
</evidence>
<protein>
    <submittedName>
        <fullName evidence="3">Putative secreted protein</fullName>
    </submittedName>
</protein>
<evidence type="ECO:0000313" key="3">
    <source>
        <dbReference type="EMBL" id="JAT95190.1"/>
    </source>
</evidence>
<sequence>DAFLQVKLSASDYASLSAGPTLNDPKFLSAWRTAIDQASSLSDHSLRVTNIKGYFADNDVLLVTFVLLDRFPADAKVGIQDTQATLEDMIDNLNKAVGDGRLGITYKGVNLTASSWQPGLPILPKPEPKPPATTSAPPLTTPATTPEVVTTTPKATTPTEEVTTAAAPSTTPIRVSTTTPFEIVTEPVVTDDHHEGTATTASTIDVITEISAVIAPLPTRYAPAVVGGTTVGLFVFGALIGATGTYAARMFFPSASLPTTVFH</sequence>
<feature type="region of interest" description="Disordered" evidence="1">
    <location>
        <begin position="123"/>
        <end position="160"/>
    </location>
</feature>
<accession>A0A1E1X7F5</accession>
<feature type="compositionally biased region" description="Low complexity" evidence="1">
    <location>
        <begin position="132"/>
        <end position="160"/>
    </location>
</feature>